<feature type="compositionally biased region" description="Polar residues" evidence="1">
    <location>
        <begin position="832"/>
        <end position="845"/>
    </location>
</feature>
<comment type="caution">
    <text evidence="2">The sequence shown here is derived from an EMBL/GenBank/DDBJ whole genome shotgun (WGS) entry which is preliminary data.</text>
</comment>
<dbReference type="OrthoDB" id="10643833at2759"/>
<dbReference type="EMBL" id="QPFP01000106">
    <property type="protein sequence ID" value="TEB21601.1"/>
    <property type="molecule type" value="Genomic_DNA"/>
</dbReference>
<protein>
    <submittedName>
        <fullName evidence="2">Uncharacterized protein</fullName>
    </submittedName>
</protein>
<gene>
    <name evidence="2" type="ORF">FA13DRAFT_1716700</name>
</gene>
<feature type="region of interest" description="Disordered" evidence="1">
    <location>
        <begin position="830"/>
        <end position="868"/>
    </location>
</feature>
<keyword evidence="3" id="KW-1185">Reference proteome</keyword>
<evidence type="ECO:0000313" key="2">
    <source>
        <dbReference type="EMBL" id="TEB21601.1"/>
    </source>
</evidence>
<reference evidence="2 3" key="1">
    <citation type="journal article" date="2019" name="Nat. Ecol. Evol.">
        <title>Megaphylogeny resolves global patterns of mushroom evolution.</title>
        <authorList>
            <person name="Varga T."/>
            <person name="Krizsan K."/>
            <person name="Foldi C."/>
            <person name="Dima B."/>
            <person name="Sanchez-Garcia M."/>
            <person name="Sanchez-Ramirez S."/>
            <person name="Szollosi G.J."/>
            <person name="Szarkandi J.G."/>
            <person name="Papp V."/>
            <person name="Albert L."/>
            <person name="Andreopoulos W."/>
            <person name="Angelini C."/>
            <person name="Antonin V."/>
            <person name="Barry K.W."/>
            <person name="Bougher N.L."/>
            <person name="Buchanan P."/>
            <person name="Buyck B."/>
            <person name="Bense V."/>
            <person name="Catcheside P."/>
            <person name="Chovatia M."/>
            <person name="Cooper J."/>
            <person name="Damon W."/>
            <person name="Desjardin D."/>
            <person name="Finy P."/>
            <person name="Geml J."/>
            <person name="Haridas S."/>
            <person name="Hughes K."/>
            <person name="Justo A."/>
            <person name="Karasinski D."/>
            <person name="Kautmanova I."/>
            <person name="Kiss B."/>
            <person name="Kocsube S."/>
            <person name="Kotiranta H."/>
            <person name="LaButti K.M."/>
            <person name="Lechner B.E."/>
            <person name="Liimatainen K."/>
            <person name="Lipzen A."/>
            <person name="Lukacs Z."/>
            <person name="Mihaltcheva S."/>
            <person name="Morgado L.N."/>
            <person name="Niskanen T."/>
            <person name="Noordeloos M.E."/>
            <person name="Ohm R.A."/>
            <person name="Ortiz-Santana B."/>
            <person name="Ovrebo C."/>
            <person name="Racz N."/>
            <person name="Riley R."/>
            <person name="Savchenko A."/>
            <person name="Shiryaev A."/>
            <person name="Soop K."/>
            <person name="Spirin V."/>
            <person name="Szebenyi C."/>
            <person name="Tomsovsky M."/>
            <person name="Tulloss R.E."/>
            <person name="Uehling J."/>
            <person name="Grigoriev I.V."/>
            <person name="Vagvolgyi C."/>
            <person name="Papp T."/>
            <person name="Martin F.M."/>
            <person name="Miettinen O."/>
            <person name="Hibbett D.S."/>
            <person name="Nagy L.G."/>
        </authorList>
    </citation>
    <scope>NUCLEOTIDE SEQUENCE [LARGE SCALE GENOMIC DNA]</scope>
    <source>
        <strain evidence="2 3">FP101781</strain>
    </source>
</reference>
<organism evidence="2 3">
    <name type="scientific">Coprinellus micaceus</name>
    <name type="common">Glistening ink-cap mushroom</name>
    <name type="synonym">Coprinus micaceus</name>
    <dbReference type="NCBI Taxonomy" id="71717"/>
    <lineage>
        <taxon>Eukaryota</taxon>
        <taxon>Fungi</taxon>
        <taxon>Dikarya</taxon>
        <taxon>Basidiomycota</taxon>
        <taxon>Agaricomycotina</taxon>
        <taxon>Agaricomycetes</taxon>
        <taxon>Agaricomycetidae</taxon>
        <taxon>Agaricales</taxon>
        <taxon>Agaricineae</taxon>
        <taxon>Psathyrellaceae</taxon>
        <taxon>Coprinellus</taxon>
    </lineage>
</organism>
<dbReference type="AlphaFoldDB" id="A0A4Y7SIL9"/>
<evidence type="ECO:0000256" key="1">
    <source>
        <dbReference type="SAM" id="MobiDB-lite"/>
    </source>
</evidence>
<accession>A0A4Y7SIL9</accession>
<proteinExistence type="predicted"/>
<evidence type="ECO:0000313" key="3">
    <source>
        <dbReference type="Proteomes" id="UP000298030"/>
    </source>
</evidence>
<name>A0A4Y7SIL9_COPMI</name>
<sequence length="868" mass="95647">MPPLDLLAQEQIEDIVGHLWVSKDALQSLSLVSHIFLQAARAVLYRDIRITNVDKAHTLTRLLGATRCTIPKVIDNLDIVLGVRPQRAGIESSIRLAVGFVELLLTQISARRRLILQMTWNGTPFASAHAYGQCPGLRLPGISCLHWPTPNPSWSILQEFALIGRFSHLADFIDAVSNMSLLENLLVYAHWQHEHIPGGGNLKVPPRLKELRVSGASQALLGWILSSTTGSPSLTLIKVTGWRDPGLFIVDTHTIQLLFEKVFVGEQPSCLWIDNRDEGTARYSGGDRLARDSLSKPSYSQWEGTVKDLPGFTVVAWFDADWRRFFEPPSMKPRVHRHVLAKDRTWKLTSKYDCDSPSLLDDKGSDAIGPPKHALFNGVPRDPNRVDIAILPVPEWFLFLDLPRTPVNVLWYSPGKADRLSLWEGHIGQGASGMTTTTPSRVAPITWLHLSSSAMLSIGTTAGRLLKPRGSWGRSKLFQPKLTECTGAILIFDLRGFKGDWYRDGPLDFLMGSVGRGRSMPAGTPLKCNQKWLFDNRPPRIAQEEPLADHHIPLAMVKVIKITRFPRWEWNQRIQFQTAEPIVFAFPPAPTQAEAMKAAASDDQEFPWPSALRSQPVSPVASARLPSLQPTEAHPQPGTSLAAYGASETGGERSRSLFSLVGSSSSMSTILESDTLEVAGLLSDNGGDRQSVSPTIQSGATMRMATPVGHLLATGWSPEKERNAYSSPIPKSFRGKASRYRYFWYTSSGNGPLQQPPPVPPGVVIPPGAVFLHKDCGTHGIQSWIWCTDNRWVSLTTGDCFQFKHAAYVYSTDGATPSWALDSTARKKRNMARSNQVASMKNATAGSAGKVKKARQAKKSKTGKVGTK</sequence>
<dbReference type="Proteomes" id="UP000298030">
    <property type="component" value="Unassembled WGS sequence"/>
</dbReference>
<feature type="region of interest" description="Disordered" evidence="1">
    <location>
        <begin position="594"/>
        <end position="647"/>
    </location>
</feature>
<feature type="compositionally biased region" description="Basic residues" evidence="1">
    <location>
        <begin position="850"/>
        <end position="868"/>
    </location>
</feature>